<reference evidence="3 4" key="1">
    <citation type="journal article" date="2019" name="Nat. Ecol. Evol.">
        <title>Megaphylogeny resolves global patterns of mushroom evolution.</title>
        <authorList>
            <person name="Varga T."/>
            <person name="Krizsan K."/>
            <person name="Foldi C."/>
            <person name="Dima B."/>
            <person name="Sanchez-Garcia M."/>
            <person name="Sanchez-Ramirez S."/>
            <person name="Szollosi G.J."/>
            <person name="Szarkandi J.G."/>
            <person name="Papp V."/>
            <person name="Albert L."/>
            <person name="Andreopoulos W."/>
            <person name="Angelini C."/>
            <person name="Antonin V."/>
            <person name="Barry K.W."/>
            <person name="Bougher N.L."/>
            <person name="Buchanan P."/>
            <person name="Buyck B."/>
            <person name="Bense V."/>
            <person name="Catcheside P."/>
            <person name="Chovatia M."/>
            <person name="Cooper J."/>
            <person name="Damon W."/>
            <person name="Desjardin D."/>
            <person name="Finy P."/>
            <person name="Geml J."/>
            <person name="Haridas S."/>
            <person name="Hughes K."/>
            <person name="Justo A."/>
            <person name="Karasinski D."/>
            <person name="Kautmanova I."/>
            <person name="Kiss B."/>
            <person name="Kocsube S."/>
            <person name="Kotiranta H."/>
            <person name="LaButti K.M."/>
            <person name="Lechner B.E."/>
            <person name="Liimatainen K."/>
            <person name="Lipzen A."/>
            <person name="Lukacs Z."/>
            <person name="Mihaltcheva S."/>
            <person name="Morgado L.N."/>
            <person name="Niskanen T."/>
            <person name="Noordeloos M.E."/>
            <person name="Ohm R.A."/>
            <person name="Ortiz-Santana B."/>
            <person name="Ovrebo C."/>
            <person name="Racz N."/>
            <person name="Riley R."/>
            <person name="Savchenko A."/>
            <person name="Shiryaev A."/>
            <person name="Soop K."/>
            <person name="Spirin V."/>
            <person name="Szebenyi C."/>
            <person name="Tomsovsky M."/>
            <person name="Tulloss R.E."/>
            <person name="Uehling J."/>
            <person name="Grigoriev I.V."/>
            <person name="Vagvolgyi C."/>
            <person name="Papp T."/>
            <person name="Martin F.M."/>
            <person name="Miettinen O."/>
            <person name="Hibbett D.S."/>
            <person name="Nagy L.G."/>
        </authorList>
    </citation>
    <scope>NUCLEOTIDE SEQUENCE [LARGE SCALE GENOMIC DNA]</scope>
    <source>
        <strain evidence="3 4">CBS 121175</strain>
    </source>
</reference>
<dbReference type="EMBL" id="ML210286">
    <property type="protein sequence ID" value="TFK20832.1"/>
    <property type="molecule type" value="Genomic_DNA"/>
</dbReference>
<name>A0A5C3KL15_COPMA</name>
<organism evidence="3 4">
    <name type="scientific">Coprinopsis marcescibilis</name>
    <name type="common">Agaric fungus</name>
    <name type="synonym">Psathyrella marcescibilis</name>
    <dbReference type="NCBI Taxonomy" id="230819"/>
    <lineage>
        <taxon>Eukaryota</taxon>
        <taxon>Fungi</taxon>
        <taxon>Dikarya</taxon>
        <taxon>Basidiomycota</taxon>
        <taxon>Agaricomycotina</taxon>
        <taxon>Agaricomycetes</taxon>
        <taxon>Agaricomycetidae</taxon>
        <taxon>Agaricales</taxon>
        <taxon>Agaricineae</taxon>
        <taxon>Psathyrellaceae</taxon>
        <taxon>Coprinopsis</taxon>
    </lineage>
</organism>
<evidence type="ECO:0000313" key="3">
    <source>
        <dbReference type="EMBL" id="TFK20832.1"/>
    </source>
</evidence>
<keyword evidence="1" id="KW-0175">Coiled coil</keyword>
<evidence type="ECO:0000256" key="2">
    <source>
        <dbReference type="SAM" id="MobiDB-lite"/>
    </source>
</evidence>
<sequence length="457" mass="50526">MSQIRRSTDFASSVPRTVEKKANATTTGSVTLRLRDRTVDYSGAASVGAQRKASVYASRSEHSTRFQEKKARLKSHDREHTVEGQIEGTKGMVQQLRLEALNKDREIVELQHRLASCEEQATRHIHGLEASHRHLESHLNEVQLQLQQSESRHSKMSDLLDVRTAELKGAQTFLTKADQFSGGDVVRLAESLNSEIFQLCASLAEMVFSGDESSDPEGDKGTEEERKAFGMKAHRVEEYATQLEGLLGPDLTSLLCSDSNAQCGQILTAYDTTNPKIDSRLQYIHQQLSLREDAAVAGRWRALAMAQLRRYQPIDIESLTRTLKRAIIVACFHCPGLLLSTWASVDDLSSAIRSRLDPIKAALSQLKHAIGEGVTSCKIEPVVPSHGHPSSSAYMENPYALEKDGMKEKFNGAPIVGTINLGLQKVTTTRKSDGSFASHAELLLKPHVATLETFRDL</sequence>
<keyword evidence="4" id="KW-1185">Reference proteome</keyword>
<dbReference type="Proteomes" id="UP000307440">
    <property type="component" value="Unassembled WGS sequence"/>
</dbReference>
<protein>
    <submittedName>
        <fullName evidence="3">Uncharacterized protein</fullName>
    </submittedName>
</protein>
<feature type="region of interest" description="Disordered" evidence="2">
    <location>
        <begin position="50"/>
        <end position="81"/>
    </location>
</feature>
<feature type="coiled-coil region" evidence="1">
    <location>
        <begin position="93"/>
        <end position="152"/>
    </location>
</feature>
<accession>A0A5C3KL15</accession>
<proteinExistence type="predicted"/>
<dbReference type="AlphaFoldDB" id="A0A5C3KL15"/>
<dbReference type="OrthoDB" id="3147752at2759"/>
<feature type="region of interest" description="Disordered" evidence="2">
    <location>
        <begin position="1"/>
        <end position="27"/>
    </location>
</feature>
<feature type="compositionally biased region" description="Polar residues" evidence="2">
    <location>
        <begin position="1"/>
        <end position="15"/>
    </location>
</feature>
<evidence type="ECO:0000313" key="4">
    <source>
        <dbReference type="Proteomes" id="UP000307440"/>
    </source>
</evidence>
<evidence type="ECO:0000256" key="1">
    <source>
        <dbReference type="SAM" id="Coils"/>
    </source>
</evidence>
<feature type="compositionally biased region" description="Basic and acidic residues" evidence="2">
    <location>
        <begin position="59"/>
        <end position="81"/>
    </location>
</feature>
<gene>
    <name evidence="3" type="ORF">FA15DRAFT_707735</name>
</gene>